<evidence type="ECO:0000313" key="1">
    <source>
        <dbReference type="EMBL" id="RAI56096.1"/>
    </source>
</evidence>
<gene>
    <name evidence="1" type="ORF">DOO78_22930</name>
</gene>
<organism evidence="1 2">
    <name type="scientific">Roseicella frigidaeris</name>
    <dbReference type="NCBI Taxonomy" id="2230885"/>
    <lineage>
        <taxon>Bacteria</taxon>
        <taxon>Pseudomonadati</taxon>
        <taxon>Pseudomonadota</taxon>
        <taxon>Alphaproteobacteria</taxon>
        <taxon>Acetobacterales</taxon>
        <taxon>Roseomonadaceae</taxon>
        <taxon>Roseicella</taxon>
    </lineage>
</organism>
<dbReference type="OrthoDB" id="9841540at2"/>
<comment type="caution">
    <text evidence="1">The sequence shown here is derived from an EMBL/GenBank/DDBJ whole genome shotgun (WGS) entry which is preliminary data.</text>
</comment>
<proteinExistence type="predicted"/>
<accession>A0A327M0M7</accession>
<sequence length="96" mass="10103">MAATARDDDRLTRIEERQDALIRGVAQMNETLAAHTAMLERILLAAAEEPPAGGDLAEALRDMANALSAQEAVMARLEARLAALPGKIAEALVPGA</sequence>
<dbReference type="RefSeq" id="WP_111472219.1">
    <property type="nucleotide sequence ID" value="NZ_QLIX01000027.1"/>
</dbReference>
<keyword evidence="2" id="KW-1185">Reference proteome</keyword>
<reference evidence="2" key="1">
    <citation type="submission" date="2018-06" db="EMBL/GenBank/DDBJ databases">
        <authorList>
            <person name="Khan S.A."/>
        </authorList>
    </citation>
    <scope>NUCLEOTIDE SEQUENCE [LARGE SCALE GENOMIC DNA]</scope>
    <source>
        <strain evidence="2">DB-1506</strain>
    </source>
</reference>
<dbReference type="Proteomes" id="UP000249065">
    <property type="component" value="Unassembled WGS sequence"/>
</dbReference>
<dbReference type="AlphaFoldDB" id="A0A327M0M7"/>
<protein>
    <submittedName>
        <fullName evidence="1">Uncharacterized protein</fullName>
    </submittedName>
</protein>
<evidence type="ECO:0000313" key="2">
    <source>
        <dbReference type="Proteomes" id="UP000249065"/>
    </source>
</evidence>
<dbReference type="EMBL" id="QLIX01000027">
    <property type="protein sequence ID" value="RAI56096.1"/>
    <property type="molecule type" value="Genomic_DNA"/>
</dbReference>
<name>A0A327M0M7_9PROT</name>